<dbReference type="AlphaFoldDB" id="A0AAD6S5P6"/>
<feature type="non-terminal residue" evidence="1">
    <location>
        <position position="1"/>
    </location>
</feature>
<organism evidence="1 2">
    <name type="scientific">Mycena alexandri</name>
    <dbReference type="NCBI Taxonomy" id="1745969"/>
    <lineage>
        <taxon>Eukaryota</taxon>
        <taxon>Fungi</taxon>
        <taxon>Dikarya</taxon>
        <taxon>Basidiomycota</taxon>
        <taxon>Agaricomycotina</taxon>
        <taxon>Agaricomycetes</taxon>
        <taxon>Agaricomycetidae</taxon>
        <taxon>Agaricales</taxon>
        <taxon>Marasmiineae</taxon>
        <taxon>Mycenaceae</taxon>
        <taxon>Mycena</taxon>
    </lineage>
</organism>
<sequence length="84" mass="9813">RTRFLMPTELSMPIRPFPRLRLGDGSLFLVDAAGHMAGHVNMFARTSTDGSWIYLQRHRWGSARSANPWSYDLRSCRHIEQLRR</sequence>
<evidence type="ECO:0000313" key="2">
    <source>
        <dbReference type="Proteomes" id="UP001218188"/>
    </source>
</evidence>
<proteinExistence type="predicted"/>
<keyword evidence="2" id="KW-1185">Reference proteome</keyword>
<accession>A0AAD6S5P6</accession>
<protein>
    <submittedName>
        <fullName evidence="1">Uncharacterized protein</fullName>
    </submittedName>
</protein>
<name>A0AAD6S5P6_9AGAR</name>
<evidence type="ECO:0000313" key="1">
    <source>
        <dbReference type="EMBL" id="KAJ7021032.1"/>
    </source>
</evidence>
<dbReference type="EMBL" id="JARJCM010000243">
    <property type="protein sequence ID" value="KAJ7021032.1"/>
    <property type="molecule type" value="Genomic_DNA"/>
</dbReference>
<comment type="caution">
    <text evidence="1">The sequence shown here is derived from an EMBL/GenBank/DDBJ whole genome shotgun (WGS) entry which is preliminary data.</text>
</comment>
<reference evidence="1" key="1">
    <citation type="submission" date="2023-03" db="EMBL/GenBank/DDBJ databases">
        <title>Massive genome expansion in bonnet fungi (Mycena s.s.) driven by repeated elements and novel gene families across ecological guilds.</title>
        <authorList>
            <consortium name="Lawrence Berkeley National Laboratory"/>
            <person name="Harder C.B."/>
            <person name="Miyauchi S."/>
            <person name="Viragh M."/>
            <person name="Kuo A."/>
            <person name="Thoen E."/>
            <person name="Andreopoulos B."/>
            <person name="Lu D."/>
            <person name="Skrede I."/>
            <person name="Drula E."/>
            <person name="Henrissat B."/>
            <person name="Morin E."/>
            <person name="Kohler A."/>
            <person name="Barry K."/>
            <person name="LaButti K."/>
            <person name="Morin E."/>
            <person name="Salamov A."/>
            <person name="Lipzen A."/>
            <person name="Mereny Z."/>
            <person name="Hegedus B."/>
            <person name="Baldrian P."/>
            <person name="Stursova M."/>
            <person name="Weitz H."/>
            <person name="Taylor A."/>
            <person name="Grigoriev I.V."/>
            <person name="Nagy L.G."/>
            <person name="Martin F."/>
            <person name="Kauserud H."/>
        </authorList>
    </citation>
    <scope>NUCLEOTIDE SEQUENCE</scope>
    <source>
        <strain evidence="1">CBHHK200</strain>
    </source>
</reference>
<gene>
    <name evidence="1" type="ORF">C8F04DRAFT_973306</name>
</gene>
<dbReference type="Proteomes" id="UP001218188">
    <property type="component" value="Unassembled WGS sequence"/>
</dbReference>